<proteinExistence type="inferred from homology"/>
<evidence type="ECO:0000256" key="3">
    <source>
        <dbReference type="ARBA" id="ARBA00006602"/>
    </source>
</evidence>
<dbReference type="GO" id="GO:0044781">
    <property type="term" value="P:bacterial-type flagellum organization"/>
    <property type="evidence" value="ECO:0007669"/>
    <property type="project" value="UniProtKB-KW"/>
</dbReference>
<reference evidence="14 15" key="1">
    <citation type="journal article" date="2014" name="Genome Announc.">
        <title>Draft Genome Sequence of the Haloacid-Degrading Burkholderia caribensis Strain MBA4.</title>
        <authorList>
            <person name="Pan Y."/>
            <person name="Kong K.F."/>
            <person name="Tsang J.S."/>
        </authorList>
    </citation>
    <scope>NUCLEOTIDE SEQUENCE [LARGE SCALE GENOMIC DNA]</scope>
    <source>
        <strain evidence="14 15">MBA4</strain>
        <plasmid evidence="15">Plasmid</plasmid>
    </source>
</reference>
<dbReference type="Pfam" id="PF02108">
    <property type="entry name" value="FliH"/>
    <property type="match status" value="1"/>
</dbReference>
<evidence type="ECO:0000256" key="5">
    <source>
        <dbReference type="ARBA" id="ARBA00022448"/>
    </source>
</evidence>
<keyword evidence="5" id="KW-0813">Transport</keyword>
<evidence type="ECO:0000256" key="6">
    <source>
        <dbReference type="ARBA" id="ARBA00022490"/>
    </source>
</evidence>
<comment type="similarity">
    <text evidence="10">Belongs to the SctL stator family.</text>
</comment>
<comment type="subcellular location">
    <subcellularLocation>
        <location evidence="2">Cytoplasm</location>
    </subcellularLocation>
</comment>
<geneLocation type="plasmid" evidence="15"/>
<dbReference type="GO" id="GO:0030254">
    <property type="term" value="P:protein secretion by the type III secretion system"/>
    <property type="evidence" value="ECO:0007669"/>
    <property type="project" value="InterPro"/>
</dbReference>
<name>A0A0P0RN56_9BURK</name>
<dbReference type="PANTHER" id="PTHR34982">
    <property type="entry name" value="YOP PROTEINS TRANSLOCATION PROTEIN L"/>
    <property type="match status" value="1"/>
</dbReference>
<evidence type="ECO:0000256" key="2">
    <source>
        <dbReference type="ARBA" id="ARBA00004496"/>
    </source>
</evidence>
<evidence type="ECO:0000259" key="13">
    <source>
        <dbReference type="Pfam" id="PF02108"/>
    </source>
</evidence>
<evidence type="ECO:0000256" key="12">
    <source>
        <dbReference type="SAM" id="MobiDB-lite"/>
    </source>
</evidence>
<evidence type="ECO:0000256" key="4">
    <source>
        <dbReference type="ARBA" id="ARBA00016507"/>
    </source>
</evidence>
<feature type="region of interest" description="Disordered" evidence="12">
    <location>
        <begin position="1"/>
        <end position="35"/>
    </location>
</feature>
<dbReference type="InterPro" id="IPR051472">
    <property type="entry name" value="T3SS_Stator/FliH"/>
</dbReference>
<keyword evidence="9" id="KW-1006">Bacterial flagellum protein export</keyword>
<keyword evidence="14" id="KW-0614">Plasmid</keyword>
<keyword evidence="7" id="KW-1005">Bacterial flagellum biogenesis</keyword>
<evidence type="ECO:0000256" key="8">
    <source>
        <dbReference type="ARBA" id="ARBA00022927"/>
    </source>
</evidence>
<dbReference type="InterPro" id="IPR018035">
    <property type="entry name" value="Flagellar_FliH/T3SS_HrpE"/>
</dbReference>
<dbReference type="PANTHER" id="PTHR34982:SF1">
    <property type="entry name" value="FLAGELLAR ASSEMBLY PROTEIN FLIH"/>
    <property type="match status" value="1"/>
</dbReference>
<evidence type="ECO:0000313" key="15">
    <source>
        <dbReference type="Proteomes" id="UP000019146"/>
    </source>
</evidence>
<dbReference type="KEGG" id="bcai:K788_0001219"/>
<dbReference type="GeneID" id="69973911"/>
<evidence type="ECO:0000256" key="11">
    <source>
        <dbReference type="ARBA" id="ARBA00040494"/>
    </source>
</evidence>
<dbReference type="InterPro" id="IPR012842">
    <property type="entry name" value="T3SS_SctL/SctL2"/>
</dbReference>
<sequence>MVIWLSRPREAHATPDTHRHDTHRHDTRKGKNEPRVGLVGDIVPRETFGMLATIDDVYGRVEAERQAILAAAQIEREQLLQAARDEAKALVASAAREREAASEQGYAEGVARGEAQWLERVAALSADAQRLQQGMRSRMAELVMLAVEQLVRAESAQALFARATDTIDRIVEGSANLRVSVHPADLDAARAAFGEFDARLRMLGRPVPLAVTADPRLEPGACVCESDLGIVDASLTTQLDSMRAAIVRALNSSLNSHSAQTETHG</sequence>
<evidence type="ECO:0000256" key="1">
    <source>
        <dbReference type="ARBA" id="ARBA00003041"/>
    </source>
</evidence>
<accession>A0A0P0RN56</accession>
<comment type="function">
    <text evidence="1">Needed for flagellar regrowth and assembly.</text>
</comment>
<dbReference type="AlphaFoldDB" id="A0A0P0RN56"/>
<dbReference type="GO" id="GO:0005829">
    <property type="term" value="C:cytosol"/>
    <property type="evidence" value="ECO:0007669"/>
    <property type="project" value="TreeGrafter"/>
</dbReference>
<protein>
    <recommendedName>
        <fullName evidence="4">Flagellar assembly protein FliH</fullName>
    </recommendedName>
    <alternativeName>
        <fullName evidence="11">Type 3 secretion system stator protein</fullName>
    </alternativeName>
</protein>
<gene>
    <name evidence="14" type="ORF">K788_0001219</name>
</gene>
<dbReference type="NCBIfam" id="TIGR02499">
    <property type="entry name" value="HrpE_YscL_not"/>
    <property type="match status" value="1"/>
</dbReference>
<dbReference type="Proteomes" id="UP000019146">
    <property type="component" value="Plasmid unnamed"/>
</dbReference>
<dbReference type="EMBL" id="CP012748">
    <property type="protein sequence ID" value="ALL70444.1"/>
    <property type="molecule type" value="Genomic_DNA"/>
</dbReference>
<comment type="similarity">
    <text evidence="3">Belongs to the FliH family.</text>
</comment>
<evidence type="ECO:0000256" key="7">
    <source>
        <dbReference type="ARBA" id="ARBA00022795"/>
    </source>
</evidence>
<evidence type="ECO:0000256" key="9">
    <source>
        <dbReference type="ARBA" id="ARBA00023225"/>
    </source>
</evidence>
<organism evidence="14 15">
    <name type="scientific">Paraburkholderia caribensis MBA4</name>
    <dbReference type="NCBI Taxonomy" id="1323664"/>
    <lineage>
        <taxon>Bacteria</taxon>
        <taxon>Pseudomonadati</taxon>
        <taxon>Pseudomonadota</taxon>
        <taxon>Betaproteobacteria</taxon>
        <taxon>Burkholderiales</taxon>
        <taxon>Burkholderiaceae</taxon>
        <taxon>Paraburkholderia</taxon>
    </lineage>
</organism>
<evidence type="ECO:0000256" key="10">
    <source>
        <dbReference type="ARBA" id="ARBA00024335"/>
    </source>
</evidence>
<keyword evidence="6" id="KW-0963">Cytoplasm</keyword>
<keyword evidence="8" id="KW-0653">Protein transport</keyword>
<dbReference type="RefSeq" id="WP_035994219.1">
    <property type="nucleotide sequence ID" value="NZ_CP012748.1"/>
</dbReference>
<evidence type="ECO:0000313" key="14">
    <source>
        <dbReference type="EMBL" id="ALL70444.1"/>
    </source>
</evidence>
<feature type="domain" description="Flagellar assembly protein FliH/Type III secretion system HrpE" evidence="13">
    <location>
        <begin position="121"/>
        <end position="240"/>
    </location>
</feature>
<feature type="compositionally biased region" description="Basic and acidic residues" evidence="12">
    <location>
        <begin position="7"/>
        <end position="19"/>
    </location>
</feature>